<dbReference type="AlphaFoldDB" id="A0A9P8VZL4"/>
<dbReference type="EMBL" id="JAGPYM010000018">
    <property type="protein sequence ID" value="KAH6885263.1"/>
    <property type="molecule type" value="Genomic_DNA"/>
</dbReference>
<keyword evidence="3" id="KW-1185">Reference proteome</keyword>
<sequence>MLRRNSSRNKQRRPLSRSKATNSTTRSPVRLLEAIDPAIAERDARIAAVLSYHRAKSRNSHEMPAMPRDPASFYPDRSDGVPSSGRRSLDRSESTRSQPGGTESASGIKRRQSVRFAGPTAPPRRKLASPASETSHTNPGLRGLGDNRPASTLPYTRPTPDPHGMTRRYIDSLQAPTESYLPEDGIASMPSSYRRLRKSKSMFSTFNPLNPGYYFNNGTPEKDCKQYFGRDAMLHKKENEPLRSDYPPRASTSLSVLKGRRATSRSTSRVENDLAVQLARDTFRQQMQEPIRLKPRSSMFFGSRRKRSESSIGFRKSLRTSSNNSTVVSSAFSTHSISVPKQPGLRKAARKVSQTLRTKLKGLFTRPKSVADSDAQDDLKDAHESDGESDSHLDYGTATQAASVLRVRSHVPSLHAVPSNQELKSRKGSVGSINSTEQQPNENKSRVTSWTNSTTETASCVSELERQQISGIKQTSPNRLSASRAFRQHVLVDEEQVSPFGRTVDSQRVYSALMKRMGKIQQQEVTLSQSINNMTLRGTARAGEAWAASTIRCVRAEDDVFGGCLNRSTPEGHSSSGSSTNTMDKVALARPDPTHDSLQTKPDENLTPPSRPGTEAYLDLSSKLTHRSSAFFASPTCHMFRTTSPYRRALRESMAASEEQDRGDLPGSKYLKSLSEISLPTRQTSSEGSEKDAKTAYAESVYSCLTEDARQPSSRTTAPFETGNVTIFVEPETSFQHRRDVSTASSIEWKTWLSAKVSKLESPGMLPNNKAGRDSSNAAFKLGHVREKAQIDSPDECPRPTRVEADVSPTRKRSSGTVTRAASSKTLIHCDENEAPGGIPHYEWPQNLPPIPPRSQLRTVPSMQNNKSDCGMKTPEMASGALQVRPFNTLGRLEVTPEEAMQKRRMRPHTTGWPRFPAKSSPGPSIAVERQCLSSRTGSPVRRIGLNTSNSTPRFRRAVEGGNDDPEGNQLRGQESDGSLMGSKQMVDMFLDSRRKRTEGDSLGISTESSPVVFL</sequence>
<evidence type="ECO:0000313" key="3">
    <source>
        <dbReference type="Proteomes" id="UP000777438"/>
    </source>
</evidence>
<gene>
    <name evidence="2" type="ORF">B0T10DRAFT_91863</name>
</gene>
<comment type="caution">
    <text evidence="2">The sequence shown here is derived from an EMBL/GenBank/DDBJ whole genome shotgun (WGS) entry which is preliminary data.</text>
</comment>
<feature type="region of interest" description="Disordered" evidence="1">
    <location>
        <begin position="332"/>
        <end position="394"/>
    </location>
</feature>
<feature type="compositionally biased region" description="Polar residues" evidence="1">
    <location>
        <begin position="95"/>
        <end position="105"/>
    </location>
</feature>
<feature type="region of interest" description="Disordered" evidence="1">
    <location>
        <begin position="789"/>
        <end position="823"/>
    </location>
</feature>
<accession>A0A9P8VZL4</accession>
<feature type="compositionally biased region" description="Polar residues" evidence="1">
    <location>
        <begin position="18"/>
        <end position="27"/>
    </location>
</feature>
<evidence type="ECO:0000256" key="1">
    <source>
        <dbReference type="SAM" id="MobiDB-lite"/>
    </source>
</evidence>
<feature type="region of interest" description="Disordered" evidence="1">
    <location>
        <begin position="899"/>
        <end position="1015"/>
    </location>
</feature>
<feature type="region of interest" description="Disordered" evidence="1">
    <location>
        <begin position="54"/>
        <end position="167"/>
    </location>
</feature>
<feature type="compositionally biased region" description="Polar residues" evidence="1">
    <location>
        <begin position="675"/>
        <end position="687"/>
    </location>
</feature>
<feature type="compositionally biased region" description="Basic and acidic residues" evidence="1">
    <location>
        <begin position="789"/>
        <end position="805"/>
    </location>
</feature>
<feature type="region of interest" description="Disordered" evidence="1">
    <location>
        <begin position="240"/>
        <end position="268"/>
    </location>
</feature>
<dbReference type="Proteomes" id="UP000777438">
    <property type="component" value="Unassembled WGS sequence"/>
</dbReference>
<protein>
    <submittedName>
        <fullName evidence="2">Uncharacterized protein</fullName>
    </submittedName>
</protein>
<feature type="compositionally biased region" description="Polar residues" evidence="1">
    <location>
        <begin position="431"/>
        <end position="453"/>
    </location>
</feature>
<feature type="region of interest" description="Disordered" evidence="1">
    <location>
        <begin position="415"/>
        <end position="453"/>
    </location>
</feature>
<feature type="region of interest" description="Disordered" evidence="1">
    <location>
        <begin position="1"/>
        <end position="31"/>
    </location>
</feature>
<organism evidence="2 3">
    <name type="scientific">Thelonectria olida</name>
    <dbReference type="NCBI Taxonomy" id="1576542"/>
    <lineage>
        <taxon>Eukaryota</taxon>
        <taxon>Fungi</taxon>
        <taxon>Dikarya</taxon>
        <taxon>Ascomycota</taxon>
        <taxon>Pezizomycotina</taxon>
        <taxon>Sordariomycetes</taxon>
        <taxon>Hypocreomycetidae</taxon>
        <taxon>Hypocreales</taxon>
        <taxon>Nectriaceae</taxon>
        <taxon>Thelonectria</taxon>
    </lineage>
</organism>
<name>A0A9P8VZL4_9HYPO</name>
<feature type="region of interest" description="Disordered" evidence="1">
    <location>
        <begin position="651"/>
        <end position="693"/>
    </location>
</feature>
<feature type="compositionally biased region" description="Basic and acidic residues" evidence="1">
    <location>
        <begin position="377"/>
        <end position="393"/>
    </location>
</feature>
<evidence type="ECO:0000313" key="2">
    <source>
        <dbReference type="EMBL" id="KAH6885263.1"/>
    </source>
</evidence>
<feature type="compositionally biased region" description="Basic residues" evidence="1">
    <location>
        <begin position="1"/>
        <end position="16"/>
    </location>
</feature>
<reference evidence="2 3" key="1">
    <citation type="journal article" date="2021" name="Nat. Commun.">
        <title>Genetic determinants of endophytism in the Arabidopsis root mycobiome.</title>
        <authorList>
            <person name="Mesny F."/>
            <person name="Miyauchi S."/>
            <person name="Thiergart T."/>
            <person name="Pickel B."/>
            <person name="Atanasova L."/>
            <person name="Karlsson M."/>
            <person name="Huettel B."/>
            <person name="Barry K.W."/>
            <person name="Haridas S."/>
            <person name="Chen C."/>
            <person name="Bauer D."/>
            <person name="Andreopoulos W."/>
            <person name="Pangilinan J."/>
            <person name="LaButti K."/>
            <person name="Riley R."/>
            <person name="Lipzen A."/>
            <person name="Clum A."/>
            <person name="Drula E."/>
            <person name="Henrissat B."/>
            <person name="Kohler A."/>
            <person name="Grigoriev I.V."/>
            <person name="Martin F.M."/>
            <person name="Hacquard S."/>
        </authorList>
    </citation>
    <scope>NUCLEOTIDE SEQUENCE [LARGE SCALE GENOMIC DNA]</scope>
    <source>
        <strain evidence="2 3">MPI-CAGE-CH-0241</strain>
    </source>
</reference>
<feature type="compositionally biased region" description="Polar residues" evidence="1">
    <location>
        <begin position="1004"/>
        <end position="1015"/>
    </location>
</feature>
<proteinExistence type="predicted"/>
<dbReference type="OrthoDB" id="206201at2759"/>
<feature type="region of interest" description="Disordered" evidence="1">
    <location>
        <begin position="590"/>
        <end position="616"/>
    </location>
</feature>